<dbReference type="PANTHER" id="PTHR33594">
    <property type="entry name" value="SUPERFAMILY HYDROLASE, PUTATIVE (AFU_ORTHOLOGUE AFUA_1G03035)-RELATED"/>
    <property type="match status" value="1"/>
</dbReference>
<organism evidence="2 3">
    <name type="scientific">Exiguobacterium marinum</name>
    <dbReference type="NCBI Taxonomy" id="273528"/>
    <lineage>
        <taxon>Bacteria</taxon>
        <taxon>Bacillati</taxon>
        <taxon>Bacillota</taxon>
        <taxon>Bacilli</taxon>
        <taxon>Bacillales</taxon>
        <taxon>Bacillales Family XII. Incertae Sedis</taxon>
        <taxon>Exiguobacterium</taxon>
    </lineage>
</organism>
<evidence type="ECO:0000313" key="2">
    <source>
        <dbReference type="EMBL" id="WDH74810.1"/>
    </source>
</evidence>
<reference evidence="2 3" key="1">
    <citation type="submission" date="2023-02" db="EMBL/GenBank/DDBJ databases">
        <title>A bacterium isolated from plastisphere.</title>
        <authorList>
            <person name="Sun Y."/>
        </authorList>
    </citation>
    <scope>NUCLEOTIDE SEQUENCE [LARGE SCALE GENOMIC DNA]</scope>
    <source>
        <strain evidence="3">a-1</strain>
    </source>
</reference>
<accession>A0ABY7WW78</accession>
<dbReference type="SMART" id="SM00471">
    <property type="entry name" value="HDc"/>
    <property type="match status" value="1"/>
</dbReference>
<dbReference type="PANTHER" id="PTHR33594:SF1">
    <property type="entry name" value="HD_PDEASE DOMAIN-CONTAINING PROTEIN"/>
    <property type="match status" value="1"/>
</dbReference>
<feature type="domain" description="HD/PDEase" evidence="1">
    <location>
        <begin position="19"/>
        <end position="127"/>
    </location>
</feature>
<dbReference type="Gene3D" id="1.10.3210.50">
    <property type="match status" value="1"/>
</dbReference>
<keyword evidence="3" id="KW-1185">Reference proteome</keyword>
<evidence type="ECO:0000313" key="3">
    <source>
        <dbReference type="Proteomes" id="UP001213680"/>
    </source>
</evidence>
<dbReference type="RefSeq" id="WP_274356213.1">
    <property type="nucleotide sequence ID" value="NZ_CP118099.1"/>
</dbReference>
<dbReference type="Proteomes" id="UP001213680">
    <property type="component" value="Chromosome"/>
</dbReference>
<name>A0ABY7WW78_9BACL</name>
<evidence type="ECO:0000259" key="1">
    <source>
        <dbReference type="SMART" id="SM00471"/>
    </source>
</evidence>
<dbReference type="InterPro" id="IPR006674">
    <property type="entry name" value="HD_domain"/>
</dbReference>
<dbReference type="SUPFAM" id="SSF109604">
    <property type="entry name" value="HD-domain/PDEase-like"/>
    <property type="match status" value="1"/>
</dbReference>
<dbReference type="EMBL" id="CP118099">
    <property type="protein sequence ID" value="WDH74810.1"/>
    <property type="molecule type" value="Genomic_DNA"/>
</dbReference>
<sequence>MNVIQETKQFIETIHASDSSGHDVAHVERVVRLVERLMENEPVNRTVLLLSAYLHDVEDHKLGRPKGLVKQHLSSIDITDEQANLVMAVIDEVSFSKGKTPTTRESEILQDADRLDAIGAIGIARTFQYAGSLGTPLDLAETSAVQHFQDKLLKLAGNMHTEKAKRLAMSRHTFMQQFLEQFHEEWDGIDT</sequence>
<protein>
    <submittedName>
        <fullName evidence="2">Metal-dependent phosphohydrolase</fullName>
    </submittedName>
</protein>
<dbReference type="Pfam" id="PF01966">
    <property type="entry name" value="HD"/>
    <property type="match status" value="1"/>
</dbReference>
<proteinExistence type="predicted"/>
<gene>
    <name evidence="2" type="ORF">PTI97_08180</name>
</gene>
<dbReference type="CDD" id="cd00077">
    <property type="entry name" value="HDc"/>
    <property type="match status" value="1"/>
</dbReference>
<dbReference type="InterPro" id="IPR003607">
    <property type="entry name" value="HD/PDEase_dom"/>
</dbReference>